<feature type="transmembrane region" description="Helical" evidence="11">
    <location>
        <begin position="194"/>
        <end position="216"/>
    </location>
</feature>
<dbReference type="AlphaFoldDB" id="A0A2M8P1H3"/>
<feature type="domain" description="Membrane insertase YidC/Oxa/ALB C-terminal" evidence="12">
    <location>
        <begin position="24"/>
        <end position="228"/>
    </location>
</feature>
<gene>
    <name evidence="13" type="ORF">CUN51_03420</name>
</gene>
<keyword evidence="3" id="KW-1003">Cell membrane</keyword>
<dbReference type="PANTHER" id="PTHR12428:SF65">
    <property type="entry name" value="CYTOCHROME C OXIDASE ASSEMBLY PROTEIN COX18, MITOCHONDRIAL"/>
    <property type="match status" value="1"/>
</dbReference>
<reference evidence="13 14" key="1">
    <citation type="submission" date="2017-11" db="EMBL/GenBank/DDBJ databases">
        <title>Evolution of Phototrophy in the Chloroflexi Phylum Driven by Horizontal Gene Transfer.</title>
        <authorList>
            <person name="Ward L.M."/>
            <person name="Hemp J."/>
            <person name="Shih P.M."/>
            <person name="Mcglynn S.E."/>
            <person name="Fischer W."/>
        </authorList>
    </citation>
    <scope>NUCLEOTIDE SEQUENCE [LARGE SCALE GENOMIC DNA]</scope>
    <source>
        <strain evidence="13">CP2_2F</strain>
    </source>
</reference>
<evidence type="ECO:0000313" key="13">
    <source>
        <dbReference type="EMBL" id="PJF31393.1"/>
    </source>
</evidence>
<comment type="subcellular location">
    <subcellularLocation>
        <location evidence="1">Cell membrane</location>
        <topology evidence="1">Multi-pass membrane protein</topology>
    </subcellularLocation>
    <subcellularLocation>
        <location evidence="9">Membrane</location>
        <topology evidence="9">Multi-pass membrane protein</topology>
    </subcellularLocation>
</comment>
<feature type="transmembrane region" description="Helical" evidence="11">
    <location>
        <begin position="94"/>
        <end position="115"/>
    </location>
</feature>
<dbReference type="GO" id="GO:0051205">
    <property type="term" value="P:protein insertion into membrane"/>
    <property type="evidence" value="ECO:0007669"/>
    <property type="project" value="TreeGrafter"/>
</dbReference>
<dbReference type="InterPro" id="IPR001708">
    <property type="entry name" value="YidC/ALB3/OXA1/COX18"/>
</dbReference>
<evidence type="ECO:0000256" key="8">
    <source>
        <dbReference type="ARBA" id="ARBA00023186"/>
    </source>
</evidence>
<comment type="similarity">
    <text evidence="9">Belongs to the OXA1/ALB3/YidC family.</text>
</comment>
<accession>A0A2M8P1H3</accession>
<keyword evidence="2" id="KW-0813">Transport</keyword>
<organism evidence="13 14">
    <name type="scientific">Candidatus Thermofonsia Clade 1 bacterium</name>
    <dbReference type="NCBI Taxonomy" id="2364210"/>
    <lineage>
        <taxon>Bacteria</taxon>
        <taxon>Bacillati</taxon>
        <taxon>Chloroflexota</taxon>
        <taxon>Candidatus Thermofontia</taxon>
        <taxon>Candidatus Thermofonsia Clade 1</taxon>
    </lineage>
</organism>
<evidence type="ECO:0000256" key="3">
    <source>
        <dbReference type="ARBA" id="ARBA00022475"/>
    </source>
</evidence>
<name>A0A2M8P1H3_9CHLR</name>
<keyword evidence="7 11" id="KW-0472">Membrane</keyword>
<dbReference type="GO" id="GO:0032977">
    <property type="term" value="F:membrane insertase activity"/>
    <property type="evidence" value="ECO:0007669"/>
    <property type="project" value="InterPro"/>
</dbReference>
<protein>
    <recommendedName>
        <fullName evidence="12">Membrane insertase YidC/Oxa/ALB C-terminal domain-containing protein</fullName>
    </recommendedName>
</protein>
<evidence type="ECO:0000256" key="10">
    <source>
        <dbReference type="SAM" id="MobiDB-lite"/>
    </source>
</evidence>
<keyword evidence="5" id="KW-0653">Protein transport</keyword>
<feature type="transmembrane region" description="Helical" evidence="11">
    <location>
        <begin position="23"/>
        <end position="42"/>
    </location>
</feature>
<evidence type="ECO:0000256" key="1">
    <source>
        <dbReference type="ARBA" id="ARBA00004651"/>
    </source>
</evidence>
<dbReference type="GO" id="GO:0005886">
    <property type="term" value="C:plasma membrane"/>
    <property type="evidence" value="ECO:0007669"/>
    <property type="project" value="UniProtKB-SubCell"/>
</dbReference>
<dbReference type="CDD" id="cd20070">
    <property type="entry name" value="5TM_YidC_Alb3"/>
    <property type="match status" value="1"/>
</dbReference>
<evidence type="ECO:0000256" key="6">
    <source>
        <dbReference type="ARBA" id="ARBA00022989"/>
    </source>
</evidence>
<sequence length="322" mass="35601">MDFLTDPFIVVMLWLYRLLGENLVLAIIVFTILSRIVTYPLMRQQLKSSKRMREIAPKLQALREQYKGPQNREALARAQMDLYREEGINPMAGCLPLLIQMPILFGLYGAIYATLATTPLQFLDIQNRLLIPDLSAMLPLKNQFLWLNLGQPDPFFVLPILVVVSTWLQSKIMMPPVTDPKDPSAAVSRNMTTIMPLMVGLFSLSFASGLSVYWVASNIVGIVQYAMMGQVDWRNVFRAPKPVPAAAAAAAAPKSNPAAAPEPRRAEREVATAPATTSKKRKLSEAMQRPAALGASSTSRPAPSPSRKQTPSKASKARKNKK</sequence>
<keyword evidence="4 9" id="KW-0812">Transmembrane</keyword>
<dbReference type="Pfam" id="PF02096">
    <property type="entry name" value="60KD_IMP"/>
    <property type="match status" value="1"/>
</dbReference>
<dbReference type="PANTHER" id="PTHR12428">
    <property type="entry name" value="OXA1"/>
    <property type="match status" value="1"/>
</dbReference>
<evidence type="ECO:0000256" key="9">
    <source>
        <dbReference type="RuleBase" id="RU003945"/>
    </source>
</evidence>
<dbReference type="InterPro" id="IPR028055">
    <property type="entry name" value="YidC/Oxa/ALB_C"/>
</dbReference>
<dbReference type="EMBL" id="PGTK01000003">
    <property type="protein sequence ID" value="PJF31393.1"/>
    <property type="molecule type" value="Genomic_DNA"/>
</dbReference>
<feature type="compositionally biased region" description="Low complexity" evidence="10">
    <location>
        <begin position="295"/>
        <end position="307"/>
    </location>
</feature>
<feature type="region of interest" description="Disordered" evidence="10">
    <location>
        <begin position="248"/>
        <end position="322"/>
    </location>
</feature>
<comment type="caution">
    <text evidence="13">The sequence shown here is derived from an EMBL/GenBank/DDBJ whole genome shotgun (WGS) entry which is preliminary data.</text>
</comment>
<evidence type="ECO:0000313" key="14">
    <source>
        <dbReference type="Proteomes" id="UP000228921"/>
    </source>
</evidence>
<evidence type="ECO:0000256" key="7">
    <source>
        <dbReference type="ARBA" id="ARBA00023136"/>
    </source>
</evidence>
<feature type="compositionally biased region" description="Low complexity" evidence="10">
    <location>
        <begin position="248"/>
        <end position="261"/>
    </location>
</feature>
<keyword evidence="8" id="KW-0143">Chaperone</keyword>
<evidence type="ECO:0000259" key="12">
    <source>
        <dbReference type="Pfam" id="PF02096"/>
    </source>
</evidence>
<dbReference type="GO" id="GO:0015031">
    <property type="term" value="P:protein transport"/>
    <property type="evidence" value="ECO:0007669"/>
    <property type="project" value="UniProtKB-KW"/>
</dbReference>
<evidence type="ECO:0000256" key="11">
    <source>
        <dbReference type="SAM" id="Phobius"/>
    </source>
</evidence>
<evidence type="ECO:0000256" key="2">
    <source>
        <dbReference type="ARBA" id="ARBA00022448"/>
    </source>
</evidence>
<keyword evidence="6 11" id="KW-1133">Transmembrane helix</keyword>
<evidence type="ECO:0000256" key="5">
    <source>
        <dbReference type="ARBA" id="ARBA00022927"/>
    </source>
</evidence>
<dbReference type="Proteomes" id="UP000228921">
    <property type="component" value="Unassembled WGS sequence"/>
</dbReference>
<proteinExistence type="inferred from homology"/>
<evidence type="ECO:0000256" key="4">
    <source>
        <dbReference type="ARBA" id="ARBA00022692"/>
    </source>
</evidence>
<dbReference type="InterPro" id="IPR047196">
    <property type="entry name" value="YidC_ALB_C"/>
</dbReference>
<dbReference type="NCBIfam" id="TIGR03592">
    <property type="entry name" value="yidC_oxa1_cterm"/>
    <property type="match status" value="1"/>
</dbReference>